<dbReference type="Proteomes" id="UP000186922">
    <property type="component" value="Unassembled WGS sequence"/>
</dbReference>
<name>A0A1D1V967_RAMVA</name>
<dbReference type="InterPro" id="IPR011333">
    <property type="entry name" value="SKP1/BTB/POZ_sf"/>
</dbReference>
<feature type="region of interest" description="Disordered" evidence="1">
    <location>
        <begin position="199"/>
        <end position="223"/>
    </location>
</feature>
<dbReference type="SMART" id="SM00225">
    <property type="entry name" value="BTB"/>
    <property type="match status" value="1"/>
</dbReference>
<dbReference type="Gene3D" id="3.30.70.2000">
    <property type="match status" value="1"/>
</dbReference>
<proteinExistence type="predicted"/>
<comment type="caution">
    <text evidence="3">The sequence shown here is derived from an EMBL/GenBank/DDBJ whole genome shotgun (WGS) entry which is preliminary data.</text>
</comment>
<dbReference type="GO" id="GO:0005737">
    <property type="term" value="C:cytoplasm"/>
    <property type="evidence" value="ECO:0007669"/>
    <property type="project" value="TreeGrafter"/>
</dbReference>
<sequence>MLDMDHSGSENGISDNGASNDNHRSRGHWEKWVALNVGGTTFRTTRQTLGRDPCSFLFRLCQGDPDLDSDKDEKGAYLIDRDATYFGPVLNFLRHGKLVMEKNLAEEGLLEEAEFYNIKELIHLVKERIAERDRKHDKSLMKRVYRVLQCHEDELTQMISTLSDGWKFEQLINVGSSYTYGSDDHAEFLCVVSRSTPVRVDGRDGQTEPTDRGKVLQQRGSRM</sequence>
<evidence type="ECO:0000259" key="2">
    <source>
        <dbReference type="SMART" id="SM00225"/>
    </source>
</evidence>
<feature type="compositionally biased region" description="Polar residues" evidence="1">
    <location>
        <begin position="9"/>
        <end position="20"/>
    </location>
</feature>
<dbReference type="FunFam" id="3.30.70.2000:FF:000001">
    <property type="entry name" value="Potassium channel tetramerization domain-containing 17"/>
    <property type="match status" value="1"/>
</dbReference>
<gene>
    <name evidence="3" type="primary">RvY_08654-1</name>
    <name evidence="3" type="synonym">RvY_08654.1</name>
    <name evidence="3" type="ORF">RvY_08654</name>
</gene>
<dbReference type="SUPFAM" id="SSF54695">
    <property type="entry name" value="POZ domain"/>
    <property type="match status" value="1"/>
</dbReference>
<evidence type="ECO:0000256" key="1">
    <source>
        <dbReference type="SAM" id="MobiDB-lite"/>
    </source>
</evidence>
<dbReference type="AlphaFoldDB" id="A0A1D1V967"/>
<dbReference type="InterPro" id="IPR003131">
    <property type="entry name" value="T1-type_BTB"/>
</dbReference>
<dbReference type="InterPro" id="IPR000210">
    <property type="entry name" value="BTB/POZ_dom"/>
</dbReference>
<dbReference type="Gene3D" id="3.30.710.10">
    <property type="entry name" value="Potassium Channel Kv1.1, Chain A"/>
    <property type="match status" value="1"/>
</dbReference>
<dbReference type="GO" id="GO:0031463">
    <property type="term" value="C:Cul3-RING ubiquitin ligase complex"/>
    <property type="evidence" value="ECO:0007669"/>
    <property type="project" value="TreeGrafter"/>
</dbReference>
<organism evidence="3 4">
    <name type="scientific">Ramazzottius varieornatus</name>
    <name type="common">Water bear</name>
    <name type="synonym">Tardigrade</name>
    <dbReference type="NCBI Taxonomy" id="947166"/>
    <lineage>
        <taxon>Eukaryota</taxon>
        <taxon>Metazoa</taxon>
        <taxon>Ecdysozoa</taxon>
        <taxon>Tardigrada</taxon>
        <taxon>Eutardigrada</taxon>
        <taxon>Parachela</taxon>
        <taxon>Hypsibioidea</taxon>
        <taxon>Ramazzottiidae</taxon>
        <taxon>Ramazzottius</taxon>
    </lineage>
</organism>
<dbReference type="PANTHER" id="PTHR14958:SF29">
    <property type="entry name" value="INSOMNIAC, ISOFORM B"/>
    <property type="match status" value="1"/>
</dbReference>
<dbReference type="GO" id="GO:0051260">
    <property type="term" value="P:protein homooligomerization"/>
    <property type="evidence" value="ECO:0007669"/>
    <property type="project" value="InterPro"/>
</dbReference>
<feature type="compositionally biased region" description="Basic and acidic residues" evidence="1">
    <location>
        <begin position="200"/>
        <end position="214"/>
    </location>
</feature>
<dbReference type="GO" id="GO:0043161">
    <property type="term" value="P:proteasome-mediated ubiquitin-dependent protein catabolic process"/>
    <property type="evidence" value="ECO:0007669"/>
    <property type="project" value="TreeGrafter"/>
</dbReference>
<feature type="region of interest" description="Disordered" evidence="1">
    <location>
        <begin position="1"/>
        <end position="24"/>
    </location>
</feature>
<dbReference type="Pfam" id="PF02214">
    <property type="entry name" value="BTB_2"/>
    <property type="match status" value="1"/>
</dbReference>
<dbReference type="GO" id="GO:0097602">
    <property type="term" value="F:cullin family protein binding"/>
    <property type="evidence" value="ECO:0007669"/>
    <property type="project" value="TreeGrafter"/>
</dbReference>
<accession>A0A1D1V967</accession>
<keyword evidence="4" id="KW-1185">Reference proteome</keyword>
<dbReference type="EMBL" id="BDGG01000004">
    <property type="protein sequence ID" value="GAU97335.1"/>
    <property type="molecule type" value="Genomic_DNA"/>
</dbReference>
<evidence type="ECO:0000313" key="3">
    <source>
        <dbReference type="EMBL" id="GAU97335.1"/>
    </source>
</evidence>
<dbReference type="STRING" id="947166.A0A1D1V967"/>
<dbReference type="FunFam" id="3.30.710.10:FF:000005">
    <property type="entry name" value="Potassium channel tetramerization domain-containing 17"/>
    <property type="match status" value="1"/>
</dbReference>
<protein>
    <recommendedName>
        <fullName evidence="2">BTB domain-containing protein</fullName>
    </recommendedName>
</protein>
<reference evidence="3 4" key="1">
    <citation type="journal article" date="2016" name="Nat. Commun.">
        <title>Extremotolerant tardigrade genome and improved radiotolerance of human cultured cells by tardigrade-unique protein.</title>
        <authorList>
            <person name="Hashimoto T."/>
            <person name="Horikawa D.D."/>
            <person name="Saito Y."/>
            <person name="Kuwahara H."/>
            <person name="Kozuka-Hata H."/>
            <person name="Shin-I T."/>
            <person name="Minakuchi Y."/>
            <person name="Ohishi K."/>
            <person name="Motoyama A."/>
            <person name="Aizu T."/>
            <person name="Enomoto A."/>
            <person name="Kondo K."/>
            <person name="Tanaka S."/>
            <person name="Hara Y."/>
            <person name="Koshikawa S."/>
            <person name="Sagara H."/>
            <person name="Miura T."/>
            <person name="Yokobori S."/>
            <person name="Miyagawa K."/>
            <person name="Suzuki Y."/>
            <person name="Kubo T."/>
            <person name="Oyama M."/>
            <person name="Kohara Y."/>
            <person name="Fujiyama A."/>
            <person name="Arakawa K."/>
            <person name="Katayama T."/>
            <person name="Toyoda A."/>
            <person name="Kunieda T."/>
        </authorList>
    </citation>
    <scope>NUCLEOTIDE SEQUENCE [LARGE SCALE GENOMIC DNA]</scope>
    <source>
        <strain evidence="3 4">YOKOZUNA-1</strain>
    </source>
</reference>
<dbReference type="Gene3D" id="6.10.140.750">
    <property type="match status" value="1"/>
</dbReference>
<feature type="domain" description="BTB" evidence="2">
    <location>
        <begin position="31"/>
        <end position="133"/>
    </location>
</feature>
<dbReference type="OrthoDB" id="1244179at2759"/>
<evidence type="ECO:0000313" key="4">
    <source>
        <dbReference type="Proteomes" id="UP000186922"/>
    </source>
</evidence>
<dbReference type="PANTHER" id="PTHR14958">
    <property type="entry name" value="POTASSIUM CHANNEL TETRAMERISATION DOMAIN CONTAINING PROTEIN"/>
    <property type="match status" value="1"/>
</dbReference>